<dbReference type="KEGG" id="tam:Theam_1613"/>
<keyword evidence="3" id="KW-1185">Reference proteome</keyword>
<keyword evidence="1" id="KW-1133">Transmembrane helix</keyword>
<name>E8T538_THEA1</name>
<feature type="transmembrane region" description="Helical" evidence="1">
    <location>
        <begin position="12"/>
        <end position="32"/>
    </location>
</feature>
<evidence type="ECO:0000313" key="2">
    <source>
        <dbReference type="EMBL" id="ADU97570.1"/>
    </source>
</evidence>
<keyword evidence="1" id="KW-0812">Transmembrane</keyword>
<evidence type="ECO:0000313" key="3">
    <source>
        <dbReference type="Proteomes" id="UP000006362"/>
    </source>
</evidence>
<gene>
    <name evidence="2" type="ordered locus">Theam_1613</name>
</gene>
<proteinExistence type="predicted"/>
<reference evidence="2" key="1">
    <citation type="submission" date="2011-01" db="EMBL/GenBank/DDBJ databases">
        <title>Complete sequence of chromosome of Thermovibrio ammonificans HB-1.</title>
        <authorList>
            <consortium name="US DOE Joint Genome Institute"/>
            <person name="Lucas S."/>
            <person name="Copeland A."/>
            <person name="Lapidus A."/>
            <person name="Cheng J.-F."/>
            <person name="Goodwin L."/>
            <person name="Pitluck S."/>
            <person name="Davenport K."/>
            <person name="Detter J.C."/>
            <person name="Han C."/>
            <person name="Tapia R."/>
            <person name="Land M."/>
            <person name="Hauser L."/>
            <person name="Kyrpides N."/>
            <person name="Ivanova N."/>
            <person name="Ovchinnikova G."/>
            <person name="Vetriani C."/>
            <person name="Woyke T."/>
        </authorList>
    </citation>
    <scope>NUCLEOTIDE SEQUENCE [LARGE SCALE GENOMIC DNA]</scope>
    <source>
        <strain evidence="2">HB-1</strain>
    </source>
</reference>
<dbReference type="EMBL" id="CP002444">
    <property type="protein sequence ID" value="ADU97570.1"/>
    <property type="molecule type" value="Genomic_DNA"/>
</dbReference>
<organism evidence="2 3">
    <name type="scientific">Thermovibrio ammonificans (strain DSM 15698 / JCM 12110 / HB-1)</name>
    <dbReference type="NCBI Taxonomy" id="648996"/>
    <lineage>
        <taxon>Bacteria</taxon>
        <taxon>Pseudomonadati</taxon>
        <taxon>Aquificota</taxon>
        <taxon>Aquificia</taxon>
        <taxon>Desulfurobacteriales</taxon>
        <taxon>Desulfurobacteriaceae</taxon>
        <taxon>Thermovibrio</taxon>
    </lineage>
</organism>
<keyword evidence="1" id="KW-0472">Membrane</keyword>
<sequence length="39" mass="4651">MINDPKLGSLFFWFFFVVTIAWTVIAVAVRAYRMLKKNR</sequence>
<accession>E8T538</accession>
<dbReference type="HOGENOM" id="CLU_3318374_0_0_0"/>
<dbReference type="Proteomes" id="UP000006362">
    <property type="component" value="Chromosome"/>
</dbReference>
<evidence type="ECO:0000256" key="1">
    <source>
        <dbReference type="SAM" id="Phobius"/>
    </source>
</evidence>
<dbReference type="STRING" id="648996.Theam_1613"/>
<protein>
    <submittedName>
        <fullName evidence="2">Uncharacterized protein</fullName>
    </submittedName>
</protein>
<dbReference type="AlphaFoldDB" id="E8T538"/>